<reference evidence="4" key="2">
    <citation type="submission" date="2018-05" db="EMBL/GenBank/DDBJ databases">
        <authorList>
            <person name="Duru I."/>
        </authorList>
    </citation>
    <scope>NUCLEOTIDE SEQUENCE [LARGE SCALE GENOMIC DNA]</scope>
</reference>
<keyword evidence="1" id="KW-1133">Transmembrane helix</keyword>
<keyword evidence="1" id="KW-0812">Transmembrane</keyword>
<keyword evidence="1" id="KW-0472">Membrane</keyword>
<evidence type="ECO:0000313" key="4">
    <source>
        <dbReference type="Proteomes" id="UP000279235"/>
    </source>
</evidence>
<protein>
    <submittedName>
        <fullName evidence="2">Uncharacterized protein</fullName>
    </submittedName>
</protein>
<evidence type="ECO:0000313" key="2">
    <source>
        <dbReference type="EMBL" id="SPB27797.1"/>
    </source>
</evidence>
<reference evidence="2" key="1">
    <citation type="submission" date="2018-01" db="EMBL/GenBank/DDBJ databases">
        <authorList>
            <person name="Gaut B.S."/>
            <person name="Morton B.R."/>
            <person name="Clegg M.T."/>
            <person name="Duvall M.R."/>
        </authorList>
    </citation>
    <scope>NUCLEOTIDE SEQUENCE</scope>
    <source>
        <strain evidence="2">Lactococcus lactis</strain>
    </source>
</reference>
<sequence length="100" mass="11996">MKEEHRNKIIVDIGGNSDERYGYNYKNKELFIKSNKKITGMGIVTFCNLIISFSVFYGKFCRKPFSQDFSCKMGNFDDDYFLNFIFCYSMVELIYFRKFF</sequence>
<organism evidence="2">
    <name type="scientific">Lactococcus lactis</name>
    <dbReference type="NCBI Taxonomy" id="1358"/>
    <lineage>
        <taxon>Bacteria</taxon>
        <taxon>Bacillati</taxon>
        <taxon>Bacillota</taxon>
        <taxon>Bacilli</taxon>
        <taxon>Lactobacillales</taxon>
        <taxon>Streptococcaceae</taxon>
        <taxon>Lactococcus</taxon>
    </lineage>
</organism>
<name>A0A2X0PKZ8_9LACT</name>
<dbReference type="EMBL" id="OGTW01000094">
    <property type="protein sequence ID" value="SPB27797.1"/>
    <property type="molecule type" value="Genomic_DNA"/>
</dbReference>
<accession>A0A2X0PKZ8</accession>
<dbReference type="RefSeq" id="WP_021216482.1">
    <property type="nucleotide sequence ID" value="NZ_CP033606.1"/>
</dbReference>
<gene>
    <name evidence="2" type="ORF">AMHIJAGA_02118</name>
</gene>
<proteinExistence type="predicted"/>
<dbReference type="Proteomes" id="UP000279235">
    <property type="component" value="Unassembled WGS sequence"/>
</dbReference>
<evidence type="ECO:0000313" key="3">
    <source>
        <dbReference type="EMBL" id="SPS12168.1"/>
    </source>
</evidence>
<dbReference type="EMBL" id="OGTW02000094">
    <property type="protein sequence ID" value="SPS12168.1"/>
    <property type="molecule type" value="Genomic_DNA"/>
</dbReference>
<evidence type="ECO:0000256" key="1">
    <source>
        <dbReference type="SAM" id="Phobius"/>
    </source>
</evidence>
<feature type="transmembrane region" description="Helical" evidence="1">
    <location>
        <begin position="38"/>
        <end position="60"/>
    </location>
</feature>
<feature type="transmembrane region" description="Helical" evidence="1">
    <location>
        <begin position="80"/>
        <end position="96"/>
    </location>
</feature>
<dbReference type="AlphaFoldDB" id="A0A2X0PKZ8"/>
<reference evidence="3" key="3">
    <citation type="submission" date="2018-05" db="EMBL/GenBank/DDBJ databases">
        <authorList>
            <person name="Lanie J.A."/>
            <person name="Ng W.-L."/>
            <person name="Kazmierczak K.M."/>
            <person name="Andrzejewski T.M."/>
            <person name="Davidsen T.M."/>
            <person name="Wayne K.J."/>
            <person name="Tettelin H."/>
            <person name="Glass J.I."/>
            <person name="Rusch D."/>
            <person name="Podicherti R."/>
            <person name="Tsui H.-C.T."/>
            <person name="Winkler M.E."/>
        </authorList>
    </citation>
    <scope>NUCLEOTIDE SEQUENCE</scope>
    <source>
        <strain evidence="3">Lactococcus lactis</strain>
    </source>
</reference>